<evidence type="ECO:0000256" key="14">
    <source>
        <dbReference type="SAM" id="MobiDB-lite"/>
    </source>
</evidence>
<evidence type="ECO:0000256" key="7">
    <source>
        <dbReference type="ARBA" id="ARBA00022968"/>
    </source>
</evidence>
<evidence type="ECO:0000256" key="10">
    <source>
        <dbReference type="ARBA" id="ARBA00023136"/>
    </source>
</evidence>
<dbReference type="InterPro" id="IPR029993">
    <property type="entry name" value="GAUT"/>
</dbReference>
<keyword evidence="7" id="KW-0735">Signal-anchor</keyword>
<dbReference type="GO" id="GO:0071555">
    <property type="term" value="P:cell wall organization"/>
    <property type="evidence" value="ECO:0007669"/>
    <property type="project" value="UniProtKB-KW"/>
</dbReference>
<evidence type="ECO:0000256" key="4">
    <source>
        <dbReference type="ARBA" id="ARBA00022676"/>
    </source>
</evidence>
<protein>
    <recommendedName>
        <fullName evidence="13">Hexosyltransferase</fullName>
        <ecNumber evidence="13">2.4.1.-</ecNumber>
    </recommendedName>
</protein>
<reference evidence="15" key="1">
    <citation type="submission" date="2019-08" db="EMBL/GenBank/DDBJ databases">
        <title>Reference gene set and small RNA set construction with multiple tissues from Davidia involucrata Baill.</title>
        <authorList>
            <person name="Yang H."/>
            <person name="Zhou C."/>
            <person name="Li G."/>
            <person name="Wang J."/>
            <person name="Gao P."/>
            <person name="Wang M."/>
            <person name="Wang R."/>
            <person name="Zhao Y."/>
        </authorList>
    </citation>
    <scope>NUCLEOTIDE SEQUENCE</scope>
    <source>
        <tissue evidence="15">Mixed with DoveR01_LX</tissue>
    </source>
</reference>
<dbReference type="Gene3D" id="3.90.550.10">
    <property type="entry name" value="Spore Coat Polysaccharide Biosynthesis Protein SpsA, Chain A"/>
    <property type="match status" value="1"/>
</dbReference>
<comment type="similarity">
    <text evidence="3 13">Belongs to the glycosyltransferase 8 family.</text>
</comment>
<evidence type="ECO:0000313" key="15">
    <source>
        <dbReference type="EMBL" id="MPA40055.1"/>
    </source>
</evidence>
<dbReference type="GO" id="GO:0047262">
    <property type="term" value="F:polygalacturonate 4-alpha-galacturonosyltransferase activity"/>
    <property type="evidence" value="ECO:0007669"/>
    <property type="project" value="InterPro"/>
</dbReference>
<evidence type="ECO:0000256" key="2">
    <source>
        <dbReference type="ARBA" id="ARBA00004877"/>
    </source>
</evidence>
<dbReference type="SUPFAM" id="SSF53448">
    <property type="entry name" value="Nucleotide-diphospho-sugar transferases"/>
    <property type="match status" value="1"/>
</dbReference>
<comment type="subcellular location">
    <subcellularLocation>
        <location evidence="1 13">Golgi apparatus membrane</location>
        <topology evidence="1 13">Single-pass type II membrane protein</topology>
    </subcellularLocation>
</comment>
<dbReference type="PANTHER" id="PTHR32116:SF0">
    <property type="entry name" value="GALACTURONOSYLTRANSFERASE 6-RELATED"/>
    <property type="match status" value="1"/>
</dbReference>
<keyword evidence="5 15" id="KW-0808">Transferase</keyword>
<keyword evidence="9 13" id="KW-0333">Golgi apparatus</keyword>
<keyword evidence="11" id="KW-0325">Glycoprotein</keyword>
<dbReference type="GO" id="GO:0000139">
    <property type="term" value="C:Golgi membrane"/>
    <property type="evidence" value="ECO:0007669"/>
    <property type="project" value="UniProtKB-SubCell"/>
</dbReference>
<dbReference type="AlphaFoldDB" id="A0A5B6Z7R4"/>
<dbReference type="Pfam" id="PF01501">
    <property type="entry name" value="Glyco_transf_8"/>
    <property type="match status" value="1"/>
</dbReference>
<keyword evidence="4 13" id="KW-0328">Glycosyltransferase</keyword>
<dbReference type="UniPathway" id="UPA00845"/>
<evidence type="ECO:0000256" key="5">
    <source>
        <dbReference type="ARBA" id="ARBA00022679"/>
    </source>
</evidence>
<name>A0A5B6Z7R4_DAVIN</name>
<evidence type="ECO:0000256" key="1">
    <source>
        <dbReference type="ARBA" id="ARBA00004323"/>
    </source>
</evidence>
<evidence type="ECO:0000256" key="12">
    <source>
        <dbReference type="ARBA" id="ARBA00023316"/>
    </source>
</evidence>
<dbReference type="GO" id="GO:0045489">
    <property type="term" value="P:pectin biosynthetic process"/>
    <property type="evidence" value="ECO:0007669"/>
    <property type="project" value="UniProtKB-UniPathway"/>
</dbReference>
<dbReference type="InterPro" id="IPR002495">
    <property type="entry name" value="Glyco_trans_8"/>
</dbReference>
<organism evidence="15">
    <name type="scientific">Davidia involucrata</name>
    <name type="common">Dove tree</name>
    <dbReference type="NCBI Taxonomy" id="16924"/>
    <lineage>
        <taxon>Eukaryota</taxon>
        <taxon>Viridiplantae</taxon>
        <taxon>Streptophyta</taxon>
        <taxon>Embryophyta</taxon>
        <taxon>Tracheophyta</taxon>
        <taxon>Spermatophyta</taxon>
        <taxon>Magnoliopsida</taxon>
        <taxon>eudicotyledons</taxon>
        <taxon>Gunneridae</taxon>
        <taxon>Pentapetalae</taxon>
        <taxon>asterids</taxon>
        <taxon>Cornales</taxon>
        <taxon>Nyssaceae</taxon>
        <taxon>Davidia</taxon>
    </lineage>
</organism>
<evidence type="ECO:0000256" key="13">
    <source>
        <dbReference type="RuleBase" id="RU362027"/>
    </source>
</evidence>
<dbReference type="FunFam" id="3.90.550.10:FF:000056">
    <property type="entry name" value="Hexosyltransferase"/>
    <property type="match status" value="1"/>
</dbReference>
<evidence type="ECO:0000256" key="3">
    <source>
        <dbReference type="ARBA" id="ARBA00006351"/>
    </source>
</evidence>
<keyword evidence="6 13" id="KW-0812">Transmembrane</keyword>
<dbReference type="InterPro" id="IPR029044">
    <property type="entry name" value="Nucleotide-diphossugar_trans"/>
</dbReference>
<evidence type="ECO:0000256" key="8">
    <source>
        <dbReference type="ARBA" id="ARBA00022989"/>
    </source>
</evidence>
<keyword evidence="8 13" id="KW-1133">Transmembrane helix</keyword>
<evidence type="ECO:0000256" key="6">
    <source>
        <dbReference type="ARBA" id="ARBA00022692"/>
    </source>
</evidence>
<feature type="transmembrane region" description="Helical" evidence="13">
    <location>
        <begin position="12"/>
        <end position="31"/>
    </location>
</feature>
<gene>
    <name evidence="15" type="ORF">Din_009496</name>
</gene>
<feature type="region of interest" description="Disordered" evidence="14">
    <location>
        <begin position="124"/>
        <end position="157"/>
    </location>
</feature>
<accession>A0A5B6Z7R4</accession>
<proteinExistence type="inferred from homology"/>
<dbReference type="PANTHER" id="PTHR32116">
    <property type="entry name" value="GALACTURONOSYLTRANSFERASE 4-RELATED"/>
    <property type="match status" value="1"/>
</dbReference>
<dbReference type="EMBL" id="GHES01009496">
    <property type="protein sequence ID" value="MPA40055.1"/>
    <property type="molecule type" value="Transcribed_RNA"/>
</dbReference>
<evidence type="ECO:0000256" key="9">
    <source>
        <dbReference type="ARBA" id="ARBA00023034"/>
    </source>
</evidence>
<dbReference type="CDD" id="cd06429">
    <property type="entry name" value="GT8_like_1"/>
    <property type="match status" value="1"/>
</dbReference>
<dbReference type="Pfam" id="PF25557">
    <property type="entry name" value="GAUT_1"/>
    <property type="match status" value="1"/>
</dbReference>
<evidence type="ECO:0000256" key="11">
    <source>
        <dbReference type="ARBA" id="ARBA00023180"/>
    </source>
</evidence>
<keyword evidence="10 13" id="KW-0472">Membrane</keyword>
<comment type="pathway">
    <text evidence="2 13">Glycan metabolism; pectin biosynthesis.</text>
</comment>
<sequence length="605" mass="69747">MKQIRRCTRIFILYLLPVSVFIPIFLLSHRLKNLNSDAPKVFIEDLTSIKHRKDAHKLSAIEEEEGESEGLKEPTLVLYKERDFNSVVSYSSFDENIKSQESGNAKGGTNISIMLERNGTYQEAKEDNQQNQQGKVSLTYGGKQEQSKQTTVRHDRNVQSQTRRVIDEKVKEMKDQLIRAKVYLNFAPPNSNSQLVKELKLRIKEVERAMGESKHSNLSKSALQRMKSMDATLLKASCVYTDCSAMAGKLRAMTYNAEEQVRTQKKEVTFLVQLAGRTTPKGLYCLSMRLTAEYFALQPEERNFPNQHKLHDPNLYHFAVFSDNVLACAVVVSSTISSAMEPQRIVFHVVTDHLNLPAISMWFLLNPPGKATIQVHSIDTFEWLSTKYGATLRKQNSYDPRFTSALNHLRFYLPDVFPMLNKILLLDHDVVVQRDVTGLWNVNMKGKVNGAVETCQEGEPSFHQMDMFINFSDPMVAKRFGVKTCTWAFGMNMFDLHEWRRRNLTGLYHNYLQLGNKRPLWKAGSLPLGWVTFYNQTVALDRRWHVLGLGYDSGVGRGNIERAAVIHYDGFMKPWLDIGIEKYKDYWRKHVKYEHAYLQQCNIHR</sequence>
<keyword evidence="12 13" id="KW-0961">Cell wall biogenesis/degradation</keyword>
<dbReference type="EC" id="2.4.1.-" evidence="13"/>